<feature type="binding site" evidence="19">
    <location>
        <position position="406"/>
    </location>
    <ligand>
        <name>Ca(2+)</name>
        <dbReference type="ChEBI" id="CHEBI:29108"/>
        <label>5</label>
    </ligand>
</feature>
<dbReference type="Gene3D" id="3.40.390.10">
    <property type="entry name" value="Collagenase (Catalytic Domain)"/>
    <property type="match status" value="1"/>
</dbReference>
<evidence type="ECO:0000256" key="13">
    <source>
        <dbReference type="ARBA" id="ARBA00023049"/>
    </source>
</evidence>
<dbReference type="Pfam" id="PF00045">
    <property type="entry name" value="Hemopexin"/>
    <property type="match status" value="4"/>
</dbReference>
<dbReference type="InterPro" id="IPR021190">
    <property type="entry name" value="Pept_M10A"/>
</dbReference>
<keyword evidence="15" id="KW-0865">Zymogen</keyword>
<evidence type="ECO:0000256" key="8">
    <source>
        <dbReference type="ARBA" id="ARBA00022737"/>
    </source>
</evidence>
<feature type="binding site" evidence="19">
    <location>
        <position position="184"/>
    </location>
    <ligand>
        <name>Zn(2+)</name>
        <dbReference type="ChEBI" id="CHEBI:29105"/>
        <label>1</label>
    </ligand>
</feature>
<evidence type="ECO:0000256" key="3">
    <source>
        <dbReference type="ARBA" id="ARBA00022670"/>
    </source>
</evidence>
<feature type="binding site" evidence="19">
    <location>
        <position position="227"/>
    </location>
    <ligand>
        <name>Zn(2+)</name>
        <dbReference type="ChEBI" id="CHEBI:29105"/>
        <label>2</label>
        <note>catalytic</note>
    </ligand>
</feature>
<feature type="domain" description="Peptidase metallopeptidase" evidence="24">
    <location>
        <begin position="86"/>
        <end position="255"/>
    </location>
</feature>
<evidence type="ECO:0000256" key="14">
    <source>
        <dbReference type="ARBA" id="ARBA00023136"/>
    </source>
</evidence>
<dbReference type="CDD" id="cd00094">
    <property type="entry name" value="HX"/>
    <property type="match status" value="1"/>
</dbReference>
<dbReference type="SUPFAM" id="SSF55486">
    <property type="entry name" value="Metalloproteases ('zincins'), catalytic domain"/>
    <property type="match status" value="1"/>
</dbReference>
<feature type="region of interest" description="Disordered" evidence="22">
    <location>
        <begin position="260"/>
        <end position="304"/>
    </location>
</feature>
<dbReference type="GeneTree" id="ENSGT00940000158315"/>
<evidence type="ECO:0000256" key="22">
    <source>
        <dbReference type="SAM" id="MobiDB-lite"/>
    </source>
</evidence>
<feature type="transmembrane region" description="Helical" evidence="23">
    <location>
        <begin position="533"/>
        <end position="554"/>
    </location>
</feature>
<dbReference type="SMART" id="SM00235">
    <property type="entry name" value="ZnMc"/>
    <property type="match status" value="1"/>
</dbReference>
<dbReference type="Pfam" id="PF01471">
    <property type="entry name" value="PG_binding_1"/>
    <property type="match status" value="1"/>
</dbReference>
<evidence type="ECO:0000256" key="10">
    <source>
        <dbReference type="ARBA" id="ARBA00022833"/>
    </source>
</evidence>
<feature type="binding site" evidence="18">
    <location>
        <position position="219"/>
    </location>
    <ligand>
        <name>Zn(2+)</name>
        <dbReference type="ChEBI" id="CHEBI:29105"/>
        <label>2</label>
        <note>catalytic</note>
    </ligand>
</feature>
<keyword evidence="3" id="KW-0645">Protease</keyword>
<dbReference type="Proteomes" id="UP000265020">
    <property type="component" value="Unassembled WGS sequence"/>
</dbReference>
<feature type="binding site" evidence="19">
    <location>
        <position position="357"/>
    </location>
    <ligand>
        <name>Ca(2+)</name>
        <dbReference type="ChEBI" id="CHEBI:29108"/>
        <label>4</label>
    </ligand>
</feature>
<keyword evidence="13" id="KW-0482">Metalloprotease</keyword>
<dbReference type="PIRSF" id="PIRSF001191">
    <property type="entry name" value="Peptidase_M10A_matrix"/>
    <property type="match status" value="1"/>
</dbReference>
<name>A0A3Q2E7I7_CYPVA</name>
<feature type="binding site" evidence="19">
    <location>
        <position position="182"/>
    </location>
    <ligand>
        <name>Ca(2+)</name>
        <dbReference type="ChEBI" id="CHEBI:29108"/>
        <label>2</label>
    </ligand>
</feature>
<feature type="binding site" evidence="19">
    <location>
        <position position="359"/>
    </location>
    <ligand>
        <name>Ca(2+)</name>
        <dbReference type="ChEBI" id="CHEBI:29108"/>
        <label>5</label>
    </ligand>
</feature>
<keyword evidence="9" id="KW-0378">Hydrolase</keyword>
<dbReference type="PROSITE" id="PS51642">
    <property type="entry name" value="HEMOPEXIN_2"/>
    <property type="match status" value="4"/>
</dbReference>
<evidence type="ECO:0000256" key="11">
    <source>
        <dbReference type="ARBA" id="ARBA00022837"/>
    </source>
</evidence>
<protein>
    <submittedName>
        <fullName evidence="25">Matrix metallopeptidase 24</fullName>
    </submittedName>
</protein>
<dbReference type="GO" id="GO:0006508">
    <property type="term" value="P:proteolysis"/>
    <property type="evidence" value="ECO:0007669"/>
    <property type="project" value="UniProtKB-KW"/>
</dbReference>
<evidence type="ECO:0000256" key="5">
    <source>
        <dbReference type="ARBA" id="ARBA00022692"/>
    </source>
</evidence>
<feature type="binding site" evidence="19">
    <location>
        <position position="186"/>
    </location>
    <ligand>
        <name>Ca(2+)</name>
        <dbReference type="ChEBI" id="CHEBI:29108"/>
        <label>3</label>
    </ligand>
</feature>
<evidence type="ECO:0000256" key="2">
    <source>
        <dbReference type="ARBA" id="ARBA00010370"/>
    </source>
</evidence>
<keyword evidence="10 18" id="KW-0862">Zinc</keyword>
<feature type="binding site" evidence="19">
    <location>
        <position position="156"/>
    </location>
    <ligand>
        <name>Zn(2+)</name>
        <dbReference type="ChEBI" id="CHEBI:29105"/>
        <label>1</label>
    </ligand>
</feature>
<evidence type="ECO:0000256" key="20">
    <source>
        <dbReference type="PIRSR" id="PIRSR621190-4"/>
    </source>
</evidence>
<evidence type="ECO:0000256" key="23">
    <source>
        <dbReference type="SAM" id="Phobius"/>
    </source>
</evidence>
<evidence type="ECO:0000313" key="25">
    <source>
        <dbReference type="Ensembl" id="ENSCVAP00000028172.1"/>
    </source>
</evidence>
<evidence type="ECO:0000256" key="9">
    <source>
        <dbReference type="ARBA" id="ARBA00022801"/>
    </source>
</evidence>
<dbReference type="FunFam" id="2.110.10.10:FF:000001">
    <property type="entry name" value="Matrix metallopeptidase 24"/>
    <property type="match status" value="1"/>
</dbReference>
<comment type="subcellular location">
    <subcellularLocation>
        <location evidence="1">Membrane</location>
        <topology evidence="1">Single-pass type I membrane protein</topology>
    </subcellularLocation>
</comment>
<dbReference type="GO" id="GO:0005886">
    <property type="term" value="C:plasma membrane"/>
    <property type="evidence" value="ECO:0007669"/>
    <property type="project" value="TreeGrafter"/>
</dbReference>
<dbReference type="OMA" id="AMTQHYY"/>
<feature type="binding site" evidence="18">
    <location>
        <position position="213"/>
    </location>
    <ligand>
        <name>Zn(2+)</name>
        <dbReference type="ChEBI" id="CHEBI:29105"/>
        <label>2</label>
        <note>catalytic</note>
    </ligand>
</feature>
<feature type="binding site" evidence="19">
    <location>
        <position position="164"/>
    </location>
    <ligand>
        <name>Ca(2+)</name>
        <dbReference type="ChEBI" id="CHEBI:29108"/>
        <label>3</label>
    </ligand>
</feature>
<comment type="cofactor">
    <cofactor evidence="19">
        <name>Zn(2+)</name>
        <dbReference type="ChEBI" id="CHEBI:29105"/>
    </cofactor>
    <text evidence="19">Binds 2 Zn(2+) ions per subunit.</text>
</comment>
<dbReference type="Ensembl" id="ENSCVAT00000019907.1">
    <property type="protein sequence ID" value="ENSCVAP00000028172.1"/>
    <property type="gene ID" value="ENSCVAG00000015041.1"/>
</dbReference>
<proteinExistence type="inferred from homology"/>
<evidence type="ECO:0000256" key="16">
    <source>
        <dbReference type="ARBA" id="ARBA00023157"/>
    </source>
</evidence>
<dbReference type="GO" id="GO:0005615">
    <property type="term" value="C:extracellular space"/>
    <property type="evidence" value="ECO:0007669"/>
    <property type="project" value="TreeGrafter"/>
</dbReference>
<feature type="repeat" description="Hemopexin" evidence="21">
    <location>
        <begin position="400"/>
        <end position="448"/>
    </location>
</feature>
<dbReference type="PANTHER" id="PTHR10201">
    <property type="entry name" value="MATRIX METALLOPROTEINASE"/>
    <property type="match status" value="1"/>
</dbReference>
<dbReference type="InterPro" id="IPR002477">
    <property type="entry name" value="Peptidoglycan-bd-like"/>
</dbReference>
<dbReference type="CDD" id="cd04278">
    <property type="entry name" value="ZnMc_MMP"/>
    <property type="match status" value="1"/>
</dbReference>
<feature type="active site" evidence="17">
    <location>
        <position position="210"/>
    </location>
</feature>
<evidence type="ECO:0000256" key="6">
    <source>
        <dbReference type="ARBA" id="ARBA00022723"/>
    </source>
</evidence>
<feature type="binding site" description="in inhibited form" evidence="19">
    <location>
        <position position="66"/>
    </location>
    <ligand>
        <name>Zn(2+)</name>
        <dbReference type="ChEBI" id="CHEBI:29105"/>
        <label>2</label>
        <note>catalytic</note>
    </ligand>
</feature>
<feature type="repeat" description="Hemopexin" evidence="21">
    <location>
        <begin position="304"/>
        <end position="352"/>
    </location>
</feature>
<feature type="binding site" evidence="19">
    <location>
        <position position="146"/>
    </location>
    <ligand>
        <name>Ca(2+)</name>
        <dbReference type="ChEBI" id="CHEBI:29108"/>
        <label>2</label>
    </ligand>
</feature>
<accession>A0A3Q2E7I7</accession>
<dbReference type="InterPro" id="IPR000585">
    <property type="entry name" value="Hemopexin-like_dom"/>
</dbReference>
<dbReference type="FunFam" id="3.40.390.10:FF:000005">
    <property type="entry name" value="Matrix metallopeptidase 16"/>
    <property type="match status" value="1"/>
</dbReference>
<feature type="binding site" evidence="18">
    <location>
        <position position="209"/>
    </location>
    <ligand>
        <name>Zn(2+)</name>
        <dbReference type="ChEBI" id="CHEBI:29105"/>
        <label>2</label>
        <note>catalytic</note>
    </ligand>
</feature>
<evidence type="ECO:0000313" key="26">
    <source>
        <dbReference type="Proteomes" id="UP000265020"/>
    </source>
</evidence>
<evidence type="ECO:0000256" key="1">
    <source>
        <dbReference type="ARBA" id="ARBA00004479"/>
    </source>
</evidence>
<comment type="similarity">
    <text evidence="2">Belongs to the peptidase M10A family.</text>
</comment>
<comment type="cofactor">
    <cofactor evidence="19">
        <name>Ca(2+)</name>
        <dbReference type="ChEBI" id="CHEBI:29108"/>
    </cofactor>
    <text evidence="19">Can bind about 5 Ca(2+) ions per subunit.</text>
</comment>
<feature type="binding site" evidence="19">
    <location>
        <position position="180"/>
    </location>
    <ligand>
        <name>Ca(2+)</name>
        <dbReference type="ChEBI" id="CHEBI:29108"/>
        <label>2</label>
    </ligand>
</feature>
<feature type="binding site" evidence="19">
    <location>
        <position position="189"/>
    </location>
    <ligand>
        <name>Ca(2+)</name>
        <dbReference type="ChEBI" id="CHEBI:29108"/>
        <label>1</label>
    </ligand>
</feature>
<sequence>MLFSSSLLQTWLKNYGYLLPHDVRTSDLRQEKAMQSAVAAMQRFYGIPVTGILDETTIEWMRRPRCGVPDHPHTSRRQRNKRYALTGQKWREKRITYRISNYTPKVGEKETHRAIRQAFNVWQAVTPLSFQEVPNSDVENDGKDADIIIFFASGFHGDSSPFDGEGGFLAHAYFPGAGIGGDTHFDSDEPWTLGNANHDGNDLFLVAVHELGHALGLEHSNDPSAIMAPFYQYMDTHNFKLPLDDLQGIQKIYGIPTPMLEPTRPLPTLPSRRTHSTSECNNDRHSRPGRPPGERPALPGNGKPNICDGNFNTVAFFRKELFVFKDRWLWRLRNNKVLEGYPIEIEQFWKGLPPRIDAAYERSDGKFVFFKGNKFWVFKEVKAEPGYPQNLKELGSFLPKDGIDAAVRWEVVGKTYFFKGNQYWRYNEEKRAVDPGYPKSISVWDGVPDSPQGAFTSREGYHTYFYKGKEYWKFDNQKLTVEPGYPKSILRDWMGCYQPEMERSGSNRGDRQVPLDDVDVIVTINDVPKTVNAIAVVIPCILSLCILVLIYTIFQFKSKGAQQNTMMQHYYKYPVQEWV</sequence>
<dbReference type="GO" id="GO:0030574">
    <property type="term" value="P:collagen catabolic process"/>
    <property type="evidence" value="ECO:0007669"/>
    <property type="project" value="TreeGrafter"/>
</dbReference>
<dbReference type="GO" id="GO:0008270">
    <property type="term" value="F:zinc ion binding"/>
    <property type="evidence" value="ECO:0007669"/>
    <property type="project" value="InterPro"/>
</dbReference>
<feature type="modified residue" description="Phosphotyrosine; by PKDCC" evidence="20">
    <location>
        <position position="387"/>
    </location>
</feature>
<dbReference type="SUPFAM" id="SSF47090">
    <property type="entry name" value="PGBD-like"/>
    <property type="match status" value="1"/>
</dbReference>
<dbReference type="GO" id="GO:0004222">
    <property type="term" value="F:metalloendopeptidase activity"/>
    <property type="evidence" value="ECO:0007669"/>
    <property type="project" value="InterPro"/>
</dbReference>
<keyword evidence="12 23" id="KW-1133">Transmembrane helix</keyword>
<feature type="binding site" evidence="19">
    <location>
        <position position="189"/>
    </location>
    <ligand>
        <name>Ca(2+)</name>
        <dbReference type="ChEBI" id="CHEBI:29108"/>
        <label>3</label>
    </ligand>
</feature>
<evidence type="ECO:0000256" key="18">
    <source>
        <dbReference type="PIRSR" id="PIRSR001191-2"/>
    </source>
</evidence>
<dbReference type="Gene3D" id="2.110.10.10">
    <property type="entry name" value="Hemopexin-like domain"/>
    <property type="match status" value="1"/>
</dbReference>
<dbReference type="InterPro" id="IPR001818">
    <property type="entry name" value="Pept_M10_metallopeptidase"/>
</dbReference>
<dbReference type="Pfam" id="PF00413">
    <property type="entry name" value="Peptidase_M10"/>
    <property type="match status" value="1"/>
</dbReference>
<feature type="binding site" evidence="19">
    <location>
        <position position="163"/>
    </location>
    <ligand>
        <name>Ca(2+)</name>
        <dbReference type="ChEBI" id="CHEBI:29108"/>
        <label>3</label>
    </ligand>
</feature>
<dbReference type="PROSITE" id="PS00024">
    <property type="entry name" value="HEMOPEXIN"/>
    <property type="match status" value="1"/>
</dbReference>
<reference evidence="25" key="1">
    <citation type="submission" date="2025-08" db="UniProtKB">
        <authorList>
            <consortium name="Ensembl"/>
        </authorList>
    </citation>
    <scope>IDENTIFICATION</scope>
</reference>
<dbReference type="GO" id="GO:0031012">
    <property type="term" value="C:extracellular matrix"/>
    <property type="evidence" value="ECO:0007669"/>
    <property type="project" value="InterPro"/>
</dbReference>
<dbReference type="InterPro" id="IPR006026">
    <property type="entry name" value="Peptidase_Metallo"/>
</dbReference>
<organism evidence="25 26">
    <name type="scientific">Cyprinodon variegatus</name>
    <name type="common">Sheepshead minnow</name>
    <dbReference type="NCBI Taxonomy" id="28743"/>
    <lineage>
        <taxon>Eukaryota</taxon>
        <taxon>Metazoa</taxon>
        <taxon>Chordata</taxon>
        <taxon>Craniata</taxon>
        <taxon>Vertebrata</taxon>
        <taxon>Euteleostomi</taxon>
        <taxon>Actinopterygii</taxon>
        <taxon>Neopterygii</taxon>
        <taxon>Teleostei</taxon>
        <taxon>Neoteleostei</taxon>
        <taxon>Acanthomorphata</taxon>
        <taxon>Ovalentaria</taxon>
        <taxon>Atherinomorphae</taxon>
        <taxon>Cyprinodontiformes</taxon>
        <taxon>Cyprinodontidae</taxon>
        <taxon>Cyprinodon</taxon>
    </lineage>
</organism>
<keyword evidence="6 18" id="KW-0479">Metal-binding</keyword>
<feature type="repeat" description="Hemopexin" evidence="21">
    <location>
        <begin position="449"/>
        <end position="496"/>
    </location>
</feature>
<keyword evidence="7" id="KW-0732">Signal</keyword>
<keyword evidence="16" id="KW-1015">Disulfide bond</keyword>
<dbReference type="InterPro" id="IPR024079">
    <property type="entry name" value="MetalloPept_cat_dom_sf"/>
</dbReference>
<evidence type="ECO:0000256" key="7">
    <source>
        <dbReference type="ARBA" id="ARBA00022729"/>
    </source>
</evidence>
<evidence type="ECO:0000256" key="4">
    <source>
        <dbReference type="ARBA" id="ARBA00022685"/>
    </source>
</evidence>
<dbReference type="InterPro" id="IPR018486">
    <property type="entry name" value="Hemopexin_CS"/>
</dbReference>
<keyword evidence="8" id="KW-0677">Repeat</keyword>
<evidence type="ECO:0000256" key="19">
    <source>
        <dbReference type="PIRSR" id="PIRSR621190-2"/>
    </source>
</evidence>
<dbReference type="GO" id="GO:0030198">
    <property type="term" value="P:extracellular matrix organization"/>
    <property type="evidence" value="ECO:0007669"/>
    <property type="project" value="TreeGrafter"/>
</dbReference>
<keyword evidence="5 23" id="KW-0812">Transmembrane</keyword>
<dbReference type="PANTHER" id="PTHR10201:SF138">
    <property type="entry name" value="MATRIX METALLOPROTEINASE-24"/>
    <property type="match status" value="1"/>
</dbReference>
<evidence type="ECO:0000256" key="17">
    <source>
        <dbReference type="PIRSR" id="PIRSR001191-1"/>
    </source>
</evidence>
<reference evidence="25" key="2">
    <citation type="submission" date="2025-09" db="UniProtKB">
        <authorList>
            <consortium name="Ensembl"/>
        </authorList>
    </citation>
    <scope>IDENTIFICATION</scope>
</reference>
<dbReference type="SUPFAM" id="SSF50923">
    <property type="entry name" value="Hemopexin-like domain"/>
    <property type="match status" value="1"/>
</dbReference>
<evidence type="ECO:0000256" key="21">
    <source>
        <dbReference type="PROSITE-ProRule" id="PRU01011"/>
    </source>
</evidence>
<keyword evidence="14 23" id="KW-0472">Membrane</keyword>
<dbReference type="SMART" id="SM00120">
    <property type="entry name" value="HX"/>
    <property type="match status" value="4"/>
</dbReference>
<dbReference type="InterPro" id="IPR018487">
    <property type="entry name" value="Hemopexin-like_repeat"/>
</dbReference>
<keyword evidence="4" id="KW-0165">Cleavage on pair of basic residues</keyword>
<dbReference type="InterPro" id="IPR033739">
    <property type="entry name" value="M10A_MMP"/>
</dbReference>
<feature type="repeat" description="Hemopexin" evidence="21">
    <location>
        <begin position="353"/>
        <end position="398"/>
    </location>
</feature>
<feature type="binding site" evidence="19">
    <location>
        <position position="158"/>
    </location>
    <ligand>
        <name>Zn(2+)</name>
        <dbReference type="ChEBI" id="CHEBI:29105"/>
        <label>1</label>
    </ligand>
</feature>
<dbReference type="InterPro" id="IPR021805">
    <property type="entry name" value="Pept_M10A_metallopeptidase_C"/>
</dbReference>
<dbReference type="STRING" id="28743.ENSCVAP00000028172"/>
<dbReference type="PRINTS" id="PR00138">
    <property type="entry name" value="MATRIXIN"/>
</dbReference>
<evidence type="ECO:0000256" key="15">
    <source>
        <dbReference type="ARBA" id="ARBA00023145"/>
    </source>
</evidence>
<feature type="binding site" evidence="19">
    <location>
        <position position="171"/>
    </location>
    <ligand>
        <name>Zn(2+)</name>
        <dbReference type="ChEBI" id="CHEBI:29105"/>
        <label>1</label>
    </ligand>
</feature>
<dbReference type="Pfam" id="PF11857">
    <property type="entry name" value="DUF3377"/>
    <property type="match status" value="1"/>
</dbReference>
<dbReference type="InterPro" id="IPR036375">
    <property type="entry name" value="Hemopexin-like_dom_sf"/>
</dbReference>
<evidence type="ECO:0000259" key="24">
    <source>
        <dbReference type="SMART" id="SM00235"/>
    </source>
</evidence>
<dbReference type="AlphaFoldDB" id="A0A3Q2E7I7"/>
<dbReference type="InterPro" id="IPR036365">
    <property type="entry name" value="PGBD-like_sf"/>
</dbReference>
<evidence type="ECO:0000256" key="12">
    <source>
        <dbReference type="ARBA" id="ARBA00022989"/>
    </source>
</evidence>
<keyword evidence="11 19" id="KW-0106">Calcium</keyword>
<keyword evidence="26" id="KW-1185">Reference proteome</keyword>